<dbReference type="Proteomes" id="UP000054270">
    <property type="component" value="Unassembled WGS sequence"/>
</dbReference>
<evidence type="ECO:0000256" key="1">
    <source>
        <dbReference type="SAM" id="MobiDB-lite"/>
    </source>
</evidence>
<evidence type="ECO:0000313" key="4">
    <source>
        <dbReference type="Proteomes" id="UP000054270"/>
    </source>
</evidence>
<keyword evidence="4" id="KW-1185">Reference proteome</keyword>
<sequence length="264" mass="30031">MSSLKNLILKFFWPREKDIRDIPPLLIPVLGLCKFSLATLCVPLRLLDSWVFNQKQLKVLEIQHDSWDLLDRQHHLLSICEQLTTRNLYPPTLFLISSCGLMIGGIIAFPAFQANRRWNAKDIADSIAWGGHRIILFKLVMRTLSDEDLVHDVLTSTAAHFVNISSLVFLVQDPRIHTSPSAFASLLQKFWDLHNIRFEYYGGLDRLTPAPYQQNRLGLAQSENVAGRPSGDGRDEPANRGKATKGAGKVTWHMDFVKFLELDK</sequence>
<feature type="transmembrane region" description="Helical" evidence="2">
    <location>
        <begin position="25"/>
        <end position="47"/>
    </location>
</feature>
<feature type="transmembrane region" description="Helical" evidence="2">
    <location>
        <begin position="93"/>
        <end position="112"/>
    </location>
</feature>
<dbReference type="AlphaFoldDB" id="A0A0D2PXS4"/>
<gene>
    <name evidence="3" type="ORF">HYPSUDRAFT_214661</name>
</gene>
<keyword evidence="2" id="KW-0812">Transmembrane</keyword>
<name>A0A0D2PXS4_HYPSF</name>
<evidence type="ECO:0000313" key="3">
    <source>
        <dbReference type="EMBL" id="KJA24190.1"/>
    </source>
</evidence>
<keyword evidence="2" id="KW-1133">Transmembrane helix</keyword>
<proteinExistence type="predicted"/>
<feature type="region of interest" description="Disordered" evidence="1">
    <location>
        <begin position="219"/>
        <end position="246"/>
    </location>
</feature>
<keyword evidence="2" id="KW-0472">Membrane</keyword>
<reference evidence="4" key="1">
    <citation type="submission" date="2014-04" db="EMBL/GenBank/DDBJ databases">
        <title>Evolutionary Origins and Diversification of the Mycorrhizal Mutualists.</title>
        <authorList>
            <consortium name="DOE Joint Genome Institute"/>
            <consortium name="Mycorrhizal Genomics Consortium"/>
            <person name="Kohler A."/>
            <person name="Kuo A."/>
            <person name="Nagy L.G."/>
            <person name="Floudas D."/>
            <person name="Copeland A."/>
            <person name="Barry K.W."/>
            <person name="Cichocki N."/>
            <person name="Veneault-Fourrey C."/>
            <person name="LaButti K."/>
            <person name="Lindquist E.A."/>
            <person name="Lipzen A."/>
            <person name="Lundell T."/>
            <person name="Morin E."/>
            <person name="Murat C."/>
            <person name="Riley R."/>
            <person name="Ohm R."/>
            <person name="Sun H."/>
            <person name="Tunlid A."/>
            <person name="Henrissat B."/>
            <person name="Grigoriev I.V."/>
            <person name="Hibbett D.S."/>
            <person name="Martin F."/>
        </authorList>
    </citation>
    <scope>NUCLEOTIDE SEQUENCE [LARGE SCALE GENOMIC DNA]</scope>
    <source>
        <strain evidence="4">FD-334 SS-4</strain>
    </source>
</reference>
<organism evidence="3 4">
    <name type="scientific">Hypholoma sublateritium (strain FD-334 SS-4)</name>
    <dbReference type="NCBI Taxonomy" id="945553"/>
    <lineage>
        <taxon>Eukaryota</taxon>
        <taxon>Fungi</taxon>
        <taxon>Dikarya</taxon>
        <taxon>Basidiomycota</taxon>
        <taxon>Agaricomycotina</taxon>
        <taxon>Agaricomycetes</taxon>
        <taxon>Agaricomycetidae</taxon>
        <taxon>Agaricales</taxon>
        <taxon>Agaricineae</taxon>
        <taxon>Strophariaceae</taxon>
        <taxon>Hypholoma</taxon>
    </lineage>
</organism>
<dbReference type="EMBL" id="KN817538">
    <property type="protein sequence ID" value="KJA24190.1"/>
    <property type="molecule type" value="Genomic_DNA"/>
</dbReference>
<accession>A0A0D2PXS4</accession>
<evidence type="ECO:0000256" key="2">
    <source>
        <dbReference type="SAM" id="Phobius"/>
    </source>
</evidence>
<protein>
    <submittedName>
        <fullName evidence="3">Uncharacterized protein</fullName>
    </submittedName>
</protein>